<sequence>MKKLALAGTALMLASLANGLAEARDDDAIGALADVIEANYYDEARAREIADALRSEAAAGAFGEAPSPDALASALTNRLHAEDRHFSVRYIGPERAAEIIARRAAAEAGEAPEQPADPWAGLRRENFGFADIDILPGNIGYIDLRQFAPIQPAESTARAALDFIANTDAVIFDLRQNVGGAPSMVQYLISHFLDPEEPVVINTFVARNLPYPDQLWSLPVHPAGNRPDVPLIVLTSGNTGSAGEAFPYHLKAMERATIVGETTHGAGNPGSTFFTPEGYAVFISTGSARNPITGTNWEGTGVTPDIAVPAGDALEAALDRLYDTLLASHEADSAGRQDVEWARELLAAQREPVDIPARQLRRYAGTYGNRHFDTVDGTLVYTREGGSPTELLPVGNHRFAIPGNNSYRFVFTPDETGNVGQLEMQIAGSGSRNYPRSR</sequence>
<feature type="signal peptide" evidence="1">
    <location>
        <begin position="1"/>
        <end position="23"/>
    </location>
</feature>
<dbReference type="PANTHER" id="PTHR11261:SF3">
    <property type="entry name" value="RETINOL-BINDING PROTEIN 3"/>
    <property type="match status" value="1"/>
</dbReference>
<dbReference type="InterPro" id="IPR029045">
    <property type="entry name" value="ClpP/crotonase-like_dom_sf"/>
</dbReference>
<evidence type="ECO:0000313" key="3">
    <source>
        <dbReference type="EMBL" id="GLK51652.1"/>
    </source>
</evidence>
<keyword evidence="1" id="KW-0732">Signal</keyword>
<dbReference type="InterPro" id="IPR005151">
    <property type="entry name" value="Tail-specific_protease"/>
</dbReference>
<name>A0A9W6ILA3_9PROT</name>
<dbReference type="EMBL" id="BSFE01000002">
    <property type="protein sequence ID" value="GLK51652.1"/>
    <property type="molecule type" value="Genomic_DNA"/>
</dbReference>
<dbReference type="Gene3D" id="3.90.226.10">
    <property type="entry name" value="2-enoyl-CoA Hydratase, Chain A, domain 1"/>
    <property type="match status" value="1"/>
</dbReference>
<proteinExistence type="predicted"/>
<dbReference type="AlphaFoldDB" id="A0A9W6ILA3"/>
<evidence type="ECO:0000259" key="2">
    <source>
        <dbReference type="SMART" id="SM00245"/>
    </source>
</evidence>
<dbReference type="Proteomes" id="UP001143486">
    <property type="component" value="Unassembled WGS sequence"/>
</dbReference>
<organism evidence="3 4">
    <name type="scientific">Maricaulis virginensis</name>
    <dbReference type="NCBI Taxonomy" id="144022"/>
    <lineage>
        <taxon>Bacteria</taxon>
        <taxon>Pseudomonadati</taxon>
        <taxon>Pseudomonadota</taxon>
        <taxon>Alphaproteobacteria</taxon>
        <taxon>Maricaulales</taxon>
        <taxon>Maricaulaceae</taxon>
        <taxon>Maricaulis</taxon>
    </lineage>
</organism>
<keyword evidence="4" id="KW-1185">Reference proteome</keyword>
<dbReference type="Pfam" id="PF03572">
    <property type="entry name" value="Peptidase_S41"/>
    <property type="match status" value="1"/>
</dbReference>
<dbReference type="CDD" id="cd07563">
    <property type="entry name" value="Peptidase_S41_IRBP"/>
    <property type="match status" value="1"/>
</dbReference>
<evidence type="ECO:0000313" key="4">
    <source>
        <dbReference type="Proteomes" id="UP001143486"/>
    </source>
</evidence>
<dbReference type="GO" id="GO:0008236">
    <property type="term" value="F:serine-type peptidase activity"/>
    <property type="evidence" value="ECO:0007669"/>
    <property type="project" value="InterPro"/>
</dbReference>
<protein>
    <recommendedName>
        <fullName evidence="2">Tail specific protease domain-containing protein</fullName>
    </recommendedName>
</protein>
<dbReference type="PANTHER" id="PTHR11261">
    <property type="entry name" value="INTERPHOTORECEPTOR RETINOID-BINDING PROTEIN"/>
    <property type="match status" value="1"/>
</dbReference>
<comment type="caution">
    <text evidence="3">The sequence shown here is derived from an EMBL/GenBank/DDBJ whole genome shotgun (WGS) entry which is preliminary data.</text>
</comment>
<dbReference type="GO" id="GO:0006508">
    <property type="term" value="P:proteolysis"/>
    <property type="evidence" value="ECO:0007669"/>
    <property type="project" value="InterPro"/>
</dbReference>
<accession>A0A9W6ILA3</accession>
<dbReference type="RefSeq" id="WP_271186030.1">
    <property type="nucleotide sequence ID" value="NZ_BSFE01000002.1"/>
</dbReference>
<reference evidence="3" key="1">
    <citation type="journal article" date="2014" name="Int. J. Syst. Evol. Microbiol.">
        <title>Complete genome sequence of Corynebacterium casei LMG S-19264T (=DSM 44701T), isolated from a smear-ripened cheese.</title>
        <authorList>
            <consortium name="US DOE Joint Genome Institute (JGI-PGF)"/>
            <person name="Walter F."/>
            <person name="Albersmeier A."/>
            <person name="Kalinowski J."/>
            <person name="Ruckert C."/>
        </authorList>
    </citation>
    <scope>NUCLEOTIDE SEQUENCE</scope>
    <source>
        <strain evidence="3">VKM B-1513</strain>
    </source>
</reference>
<dbReference type="SMART" id="SM00245">
    <property type="entry name" value="TSPc"/>
    <property type="match status" value="1"/>
</dbReference>
<evidence type="ECO:0000256" key="1">
    <source>
        <dbReference type="SAM" id="SignalP"/>
    </source>
</evidence>
<feature type="domain" description="Tail specific protease" evidence="2">
    <location>
        <begin position="92"/>
        <end position="309"/>
    </location>
</feature>
<dbReference type="SUPFAM" id="SSF52096">
    <property type="entry name" value="ClpP/crotonase"/>
    <property type="match status" value="1"/>
</dbReference>
<dbReference type="Gene3D" id="3.30.750.44">
    <property type="match status" value="1"/>
</dbReference>
<gene>
    <name evidence="3" type="ORF">GCM10017621_11600</name>
</gene>
<feature type="chain" id="PRO_5040904643" description="Tail specific protease domain-containing protein" evidence="1">
    <location>
        <begin position="24"/>
        <end position="438"/>
    </location>
</feature>
<reference evidence="3" key="2">
    <citation type="submission" date="2023-01" db="EMBL/GenBank/DDBJ databases">
        <authorList>
            <person name="Sun Q."/>
            <person name="Evtushenko L."/>
        </authorList>
    </citation>
    <scope>NUCLEOTIDE SEQUENCE</scope>
    <source>
        <strain evidence="3">VKM B-1513</strain>
    </source>
</reference>